<feature type="non-terminal residue" evidence="2">
    <location>
        <position position="1"/>
    </location>
</feature>
<feature type="compositionally biased region" description="Low complexity" evidence="1">
    <location>
        <begin position="89"/>
        <end position="107"/>
    </location>
</feature>
<sequence>ALNVCGFSNFICCINIYIDAVKMKWVILFIMSLCLLVHSRPLKLIGSTIQDDKNSRGTESREIENVIPSLSTDDLSNDAREIVNEKSTTDTQPTVSQSPPSSSPSTNPFVSLLEPLVKRIQFSPQQFWTDRLIQLKETLGNLGIAVPNNFRFNITNGRQLGSNGLFHVAGFNDGFYTDRLEPAGFFSGNGWFANKGGLLGGPGAIFSTGPILTDYPTPYKKK</sequence>
<organism evidence="2">
    <name type="scientific">Fopius arisanus</name>
    <dbReference type="NCBI Taxonomy" id="64838"/>
    <lineage>
        <taxon>Eukaryota</taxon>
        <taxon>Metazoa</taxon>
        <taxon>Ecdysozoa</taxon>
        <taxon>Arthropoda</taxon>
        <taxon>Hexapoda</taxon>
        <taxon>Insecta</taxon>
        <taxon>Pterygota</taxon>
        <taxon>Neoptera</taxon>
        <taxon>Endopterygota</taxon>
        <taxon>Hymenoptera</taxon>
        <taxon>Apocrita</taxon>
        <taxon>Ichneumonoidea</taxon>
        <taxon>Braconidae</taxon>
        <taxon>Opiinae</taxon>
        <taxon>Fopius</taxon>
    </lineage>
</organism>
<evidence type="ECO:0000313" key="2">
    <source>
        <dbReference type="EMBL" id="JAG82301.1"/>
    </source>
</evidence>
<gene>
    <name evidence="2" type="primary">UPL1_0</name>
    <name evidence="2" type="ORF">g.9679</name>
</gene>
<reference evidence="2" key="1">
    <citation type="submission" date="2015-01" db="EMBL/GenBank/DDBJ databases">
        <title>Transcriptome Assembly of Fopius arisanus.</title>
        <authorList>
            <person name="Geib S."/>
        </authorList>
    </citation>
    <scope>NUCLEOTIDE SEQUENCE</scope>
</reference>
<feature type="region of interest" description="Disordered" evidence="1">
    <location>
        <begin position="84"/>
        <end position="107"/>
    </location>
</feature>
<protein>
    <submittedName>
        <fullName evidence="2">UPL1_0 protein</fullName>
    </submittedName>
</protein>
<dbReference type="AlphaFoldDB" id="A0A0C9R811"/>
<accession>A0A0C9R811</accession>
<dbReference type="EMBL" id="GBYB01012534">
    <property type="protein sequence ID" value="JAG82301.1"/>
    <property type="molecule type" value="Transcribed_RNA"/>
</dbReference>
<evidence type="ECO:0000256" key="1">
    <source>
        <dbReference type="SAM" id="MobiDB-lite"/>
    </source>
</evidence>
<name>A0A0C9R811_9HYME</name>
<proteinExistence type="predicted"/>